<dbReference type="AlphaFoldDB" id="A0A0D6ESY6"/>
<evidence type="ECO:0000256" key="1">
    <source>
        <dbReference type="ARBA" id="ARBA00009078"/>
    </source>
</evidence>
<dbReference type="InterPro" id="IPR007307">
    <property type="entry name" value="Ltv1"/>
</dbReference>
<organism evidence="3 4">
    <name type="scientific">Sporidiobolus salmonicolor</name>
    <name type="common">Yeast-like fungus</name>
    <name type="synonym">Sporobolomyces salmonicolor</name>
    <dbReference type="NCBI Taxonomy" id="5005"/>
    <lineage>
        <taxon>Eukaryota</taxon>
        <taxon>Fungi</taxon>
        <taxon>Dikarya</taxon>
        <taxon>Basidiomycota</taxon>
        <taxon>Pucciniomycotina</taxon>
        <taxon>Microbotryomycetes</taxon>
        <taxon>Sporidiobolales</taxon>
        <taxon>Sporidiobolaceae</taxon>
        <taxon>Sporobolomyces</taxon>
    </lineage>
</organism>
<feature type="compositionally biased region" description="Low complexity" evidence="2">
    <location>
        <begin position="59"/>
        <end position="74"/>
    </location>
</feature>
<feature type="compositionally biased region" description="Basic and acidic residues" evidence="2">
    <location>
        <begin position="34"/>
        <end position="43"/>
    </location>
</feature>
<feature type="region of interest" description="Disordered" evidence="2">
    <location>
        <begin position="1"/>
        <end position="74"/>
    </location>
</feature>
<dbReference type="GO" id="GO:0000056">
    <property type="term" value="P:ribosomal small subunit export from nucleus"/>
    <property type="evidence" value="ECO:0007669"/>
    <property type="project" value="TreeGrafter"/>
</dbReference>
<protein>
    <submittedName>
        <fullName evidence="3">SPOSA6832_04766-mRNA-1:cds</fullName>
    </submittedName>
</protein>
<dbReference type="GO" id="GO:0005634">
    <property type="term" value="C:nucleus"/>
    <property type="evidence" value="ECO:0007669"/>
    <property type="project" value="TreeGrafter"/>
</dbReference>
<dbReference type="GO" id="GO:0042274">
    <property type="term" value="P:ribosomal small subunit biogenesis"/>
    <property type="evidence" value="ECO:0007669"/>
    <property type="project" value="InterPro"/>
</dbReference>
<feature type="compositionally biased region" description="Acidic residues" evidence="2">
    <location>
        <begin position="264"/>
        <end position="276"/>
    </location>
</feature>
<evidence type="ECO:0000313" key="4">
    <source>
        <dbReference type="Proteomes" id="UP000243876"/>
    </source>
</evidence>
<keyword evidence="4" id="KW-1185">Reference proteome</keyword>
<dbReference type="PANTHER" id="PTHR21531:SF0">
    <property type="entry name" value="PROTEIN LTV1 HOMOLOG"/>
    <property type="match status" value="1"/>
</dbReference>
<dbReference type="OrthoDB" id="5852896at2759"/>
<dbReference type="GO" id="GO:0030688">
    <property type="term" value="C:preribosome, small subunit precursor"/>
    <property type="evidence" value="ECO:0007669"/>
    <property type="project" value="TreeGrafter"/>
</dbReference>
<feature type="compositionally biased region" description="Acidic residues" evidence="2">
    <location>
        <begin position="338"/>
        <end position="354"/>
    </location>
</feature>
<dbReference type="Proteomes" id="UP000243876">
    <property type="component" value="Unassembled WGS sequence"/>
</dbReference>
<dbReference type="Pfam" id="PF04180">
    <property type="entry name" value="LTV"/>
    <property type="match status" value="1"/>
</dbReference>
<name>A0A0D6ESY6_SPOSA</name>
<feature type="compositionally biased region" description="Low complexity" evidence="2">
    <location>
        <begin position="287"/>
        <end position="310"/>
    </location>
</feature>
<proteinExistence type="inferred from homology"/>
<feature type="region of interest" description="Disordered" evidence="2">
    <location>
        <begin position="255"/>
        <end position="310"/>
    </location>
</feature>
<feature type="non-terminal residue" evidence="3">
    <location>
        <position position="1"/>
    </location>
</feature>
<dbReference type="GO" id="GO:0005829">
    <property type="term" value="C:cytosol"/>
    <property type="evidence" value="ECO:0007669"/>
    <property type="project" value="TreeGrafter"/>
</dbReference>
<evidence type="ECO:0000313" key="3">
    <source>
        <dbReference type="EMBL" id="CEQ42896.1"/>
    </source>
</evidence>
<sequence length="633" mass="69873">MAPSLWRRPGTKTFQLVHRSQRDPLINDPNASDRVLKQVDRSQRTQGKQSAVPDESAPADDALPAGEDGDAGDAAAYGVFFDDTEYDYLQHLRSVGAAQDAYLVEAPTAKNNKGKGKGKRADDFVLDERPPRSAPAFEMPEDALPSHPLDETSYTDLISAKAPIAGLQPDLDPSIREVLEALDDEAYAVDDGEGTDEEDAFWEGVVTGGEVKRKEEQYWSEEDEVSDAAKGVGKLHLAGGEEDGAGGEWAAVKRFKAAQKAEGPSDDEDEDEDDFASEGGDTIAELMASSARRPARGGRAAASALGSSFSMSSSAMFRNEGLRTLDDRFDQIEKLYDESDDDSWGGGSDDDDDGEFHGPQRADLDAILDDFLSRYEVIGGKMKPVLDPLDPATAAAFADDPVAANASKLDRIRQSLAQLDLGDEEAGEDPEVTARRREKERILKIVERQQREESSRKKKDRLPMVEILEDRRKDRWDCETVLSTYSNVSNHPRLLRIRDSNRHGPKPAQIKLDPKTGFPMVDGQMVVPSRGKGKKQEDMDVVMEDEEEDDDDDEEDYAHRETIKRPRAETAAEKKARKAAVKQERQARRVEKKETKDAFGNEMKRQKKAQGRKVADGGAADIRPGVEGVRRLA</sequence>
<feature type="region of interest" description="Disordered" evidence="2">
    <location>
        <begin position="333"/>
        <end position="362"/>
    </location>
</feature>
<reference evidence="4" key="1">
    <citation type="submission" date="2015-02" db="EMBL/GenBank/DDBJ databases">
        <authorList>
            <person name="Gon?alves P."/>
        </authorList>
    </citation>
    <scope>NUCLEOTIDE SEQUENCE [LARGE SCALE GENOMIC DNA]</scope>
</reference>
<feature type="compositionally biased region" description="Basic and acidic residues" evidence="2">
    <location>
        <begin position="557"/>
        <end position="574"/>
    </location>
</feature>
<evidence type="ECO:0000256" key="2">
    <source>
        <dbReference type="SAM" id="MobiDB-lite"/>
    </source>
</evidence>
<gene>
    <name evidence="3" type="primary">SPOSA6832_04766</name>
</gene>
<comment type="similarity">
    <text evidence="1">Belongs to the LTV1 family.</text>
</comment>
<accession>A0A0D6ESY6</accession>
<dbReference type="EMBL" id="CENE01000039">
    <property type="protein sequence ID" value="CEQ42896.1"/>
    <property type="molecule type" value="Genomic_DNA"/>
</dbReference>
<dbReference type="PANTHER" id="PTHR21531">
    <property type="entry name" value="LOW-TEMPERATURE VIABILITY PROTEIN LTV1-RELATED"/>
    <property type="match status" value="1"/>
</dbReference>
<feature type="compositionally biased region" description="Basic and acidic residues" evidence="2">
    <location>
        <begin position="581"/>
        <end position="604"/>
    </location>
</feature>
<feature type="compositionally biased region" description="Acidic residues" evidence="2">
    <location>
        <begin position="539"/>
        <end position="556"/>
    </location>
</feature>
<feature type="region of interest" description="Disordered" evidence="2">
    <location>
        <begin position="498"/>
        <end position="633"/>
    </location>
</feature>